<evidence type="ECO:0000313" key="1">
    <source>
        <dbReference type="EMBL" id="BBP89775.1"/>
    </source>
</evidence>
<accession>A0A5S9MA75</accession>
<name>A0A5S9MA75_BACIA</name>
<reference evidence="1 2" key="1">
    <citation type="submission" date="2019-12" db="EMBL/GenBank/DDBJ databases">
        <title>Full genome sequence of a Bacillus safensis strain isolated from commercially available natto in Indonesia.</title>
        <authorList>
            <person name="Yoshida M."/>
            <person name="Uomi M."/>
            <person name="Waturangi D."/>
            <person name="Ekaputri J.J."/>
            <person name="Setiamarga D.H.E."/>
        </authorList>
    </citation>
    <scope>NUCLEOTIDE SEQUENCE [LARGE SCALE GENOMIC DNA]</scope>
    <source>
        <strain evidence="1 2">IDN1</strain>
    </source>
</reference>
<dbReference type="Proteomes" id="UP000464658">
    <property type="component" value="Chromosome"/>
</dbReference>
<protein>
    <submittedName>
        <fullName evidence="1">Uncharacterized protein</fullName>
    </submittedName>
</protein>
<dbReference type="EMBL" id="AP021906">
    <property type="protein sequence ID" value="BBP89775.1"/>
    <property type="molecule type" value="Genomic_DNA"/>
</dbReference>
<organism evidence="1 2">
    <name type="scientific">Bacillus safensis</name>
    <dbReference type="NCBI Taxonomy" id="561879"/>
    <lineage>
        <taxon>Bacteria</taxon>
        <taxon>Bacillati</taxon>
        <taxon>Bacillota</taxon>
        <taxon>Bacilli</taxon>
        <taxon>Bacillales</taxon>
        <taxon>Bacillaceae</taxon>
        <taxon>Bacillus</taxon>
    </lineage>
</organism>
<gene>
    <name evidence="1" type="ORF">BsIDN1_33930</name>
</gene>
<dbReference type="AlphaFoldDB" id="A0A5S9MA75"/>
<sequence length="52" mass="6067">MKEIKKDKAVKQVTDLYQNFTISKDKKIGYADITYRVKADKVKESSKEKSIK</sequence>
<evidence type="ECO:0000313" key="2">
    <source>
        <dbReference type="Proteomes" id="UP000464658"/>
    </source>
</evidence>
<proteinExistence type="predicted"/>